<comment type="subcellular location">
    <subcellularLocation>
        <location evidence="1">Secreted</location>
    </subcellularLocation>
</comment>
<dbReference type="GO" id="GO:0008289">
    <property type="term" value="F:lipid binding"/>
    <property type="evidence" value="ECO:0007669"/>
    <property type="project" value="UniProtKB-KW"/>
</dbReference>
<name>A0AAV5T182_9BILA</name>
<evidence type="ECO:0000313" key="11">
    <source>
        <dbReference type="Proteomes" id="UP001432027"/>
    </source>
</evidence>
<dbReference type="Proteomes" id="UP001432027">
    <property type="component" value="Unassembled WGS sequence"/>
</dbReference>
<keyword evidence="11" id="KW-1185">Reference proteome</keyword>
<feature type="region of interest" description="Disordered" evidence="8">
    <location>
        <begin position="19"/>
        <end position="55"/>
    </location>
</feature>
<dbReference type="Pfam" id="PF05823">
    <property type="entry name" value="Gp-FAR-1"/>
    <property type="match status" value="1"/>
</dbReference>
<keyword evidence="6" id="KW-0446">Lipid-binding</keyword>
<dbReference type="Gene3D" id="1.20.120.1100">
    <property type="match status" value="1"/>
</dbReference>
<protein>
    <submittedName>
        <fullName evidence="10">Uncharacterized protein</fullName>
    </submittedName>
</protein>
<evidence type="ECO:0000256" key="5">
    <source>
        <dbReference type="ARBA" id="ARBA00023054"/>
    </source>
</evidence>
<feature type="transmembrane region" description="Helical" evidence="9">
    <location>
        <begin position="177"/>
        <end position="198"/>
    </location>
</feature>
<comment type="similarity">
    <text evidence="2">Belongs to the fatty-acid and retinol-binding protein (FARBP) family.</text>
</comment>
<dbReference type="AlphaFoldDB" id="A0AAV5T182"/>
<evidence type="ECO:0000313" key="10">
    <source>
        <dbReference type="EMBL" id="GMS87344.1"/>
    </source>
</evidence>
<keyword evidence="5 7" id="KW-0175">Coiled coil</keyword>
<keyword evidence="9" id="KW-0812">Transmembrane</keyword>
<proteinExistence type="inferred from homology"/>
<sequence length="376" mass="43680">MFAISRRLEAVHSSDEDAVFGSIDDINKNNTQEDDDTDLGSDKETEFASTDRKKPEANLELIHHTVERLERELKQIKDLLRPGISKEKEHGGMESLTEMWGSAELQSSIQSEVPRMGLLLSEYMKHLDSVEQQRAMREERKKKAAEDEERLETNMERGSVRLKEQDKKEPDENYRPVMCFLMMVALLVAAIAFLSAPYKPLDVTVADLIAKDLRVEYTDSEKAILRDVNVDYESYNTLKNVLRANAFFLENEDRDFMASYYAKYQEEERAINTLKKKSPELFEKVKKQFAFFHNKLNALEKEARDFAEGLLDDTRKNHHTDKETNQKRTDKALNLYNRLSVYDKMDFSSQFPITAAAFERAEKQAKKIITIEEDHI</sequence>
<feature type="compositionally biased region" description="Basic and acidic residues" evidence="8">
    <location>
        <begin position="40"/>
        <end position="55"/>
    </location>
</feature>
<keyword evidence="4" id="KW-0732">Signal</keyword>
<organism evidence="10 11">
    <name type="scientific">Pristionchus entomophagus</name>
    <dbReference type="NCBI Taxonomy" id="358040"/>
    <lineage>
        <taxon>Eukaryota</taxon>
        <taxon>Metazoa</taxon>
        <taxon>Ecdysozoa</taxon>
        <taxon>Nematoda</taxon>
        <taxon>Chromadorea</taxon>
        <taxon>Rhabditida</taxon>
        <taxon>Rhabditina</taxon>
        <taxon>Diplogasteromorpha</taxon>
        <taxon>Diplogasteroidea</taxon>
        <taxon>Neodiplogasteridae</taxon>
        <taxon>Pristionchus</taxon>
    </lineage>
</organism>
<evidence type="ECO:0000256" key="9">
    <source>
        <dbReference type="SAM" id="Phobius"/>
    </source>
</evidence>
<keyword evidence="9" id="KW-0472">Membrane</keyword>
<keyword evidence="3" id="KW-0964">Secreted</keyword>
<dbReference type="GO" id="GO:0005576">
    <property type="term" value="C:extracellular region"/>
    <property type="evidence" value="ECO:0007669"/>
    <property type="project" value="UniProtKB-SubCell"/>
</dbReference>
<evidence type="ECO:0000256" key="3">
    <source>
        <dbReference type="ARBA" id="ARBA00022525"/>
    </source>
</evidence>
<accession>A0AAV5T182</accession>
<evidence type="ECO:0000256" key="6">
    <source>
        <dbReference type="ARBA" id="ARBA00023121"/>
    </source>
</evidence>
<gene>
    <name evidence="10" type="ORF">PENTCL1PPCAC_9519</name>
</gene>
<dbReference type="EMBL" id="BTSX01000003">
    <property type="protein sequence ID" value="GMS87344.1"/>
    <property type="molecule type" value="Genomic_DNA"/>
</dbReference>
<evidence type="ECO:0000256" key="8">
    <source>
        <dbReference type="SAM" id="MobiDB-lite"/>
    </source>
</evidence>
<evidence type="ECO:0000256" key="2">
    <source>
        <dbReference type="ARBA" id="ARBA00006648"/>
    </source>
</evidence>
<feature type="region of interest" description="Disordered" evidence="8">
    <location>
        <begin position="134"/>
        <end position="168"/>
    </location>
</feature>
<dbReference type="InterPro" id="IPR008632">
    <property type="entry name" value="Gp-FAR-1"/>
</dbReference>
<keyword evidence="9" id="KW-1133">Transmembrane helix</keyword>
<evidence type="ECO:0000256" key="1">
    <source>
        <dbReference type="ARBA" id="ARBA00004613"/>
    </source>
</evidence>
<evidence type="ECO:0000256" key="7">
    <source>
        <dbReference type="SAM" id="Coils"/>
    </source>
</evidence>
<reference evidence="10" key="1">
    <citation type="submission" date="2023-10" db="EMBL/GenBank/DDBJ databases">
        <title>Genome assembly of Pristionchus species.</title>
        <authorList>
            <person name="Yoshida K."/>
            <person name="Sommer R.J."/>
        </authorList>
    </citation>
    <scope>NUCLEOTIDE SEQUENCE</scope>
    <source>
        <strain evidence="10">RS0144</strain>
    </source>
</reference>
<evidence type="ECO:0000256" key="4">
    <source>
        <dbReference type="ARBA" id="ARBA00022729"/>
    </source>
</evidence>
<comment type="caution">
    <text evidence="10">The sequence shown here is derived from an EMBL/GenBank/DDBJ whole genome shotgun (WGS) entry which is preliminary data.</text>
</comment>
<feature type="coiled-coil region" evidence="7">
    <location>
        <begin position="257"/>
        <end position="302"/>
    </location>
</feature>